<evidence type="ECO:0000313" key="3">
    <source>
        <dbReference type="Proteomes" id="UP000242791"/>
    </source>
</evidence>
<evidence type="ECO:0008006" key="4">
    <source>
        <dbReference type="Google" id="ProtNLM"/>
    </source>
</evidence>
<evidence type="ECO:0000313" key="2">
    <source>
        <dbReference type="EMBL" id="OJD22764.1"/>
    </source>
</evidence>
<organism evidence="2 3">
    <name type="scientific">Blastomyces percursus</name>
    <dbReference type="NCBI Taxonomy" id="1658174"/>
    <lineage>
        <taxon>Eukaryota</taxon>
        <taxon>Fungi</taxon>
        <taxon>Dikarya</taxon>
        <taxon>Ascomycota</taxon>
        <taxon>Pezizomycotina</taxon>
        <taxon>Eurotiomycetes</taxon>
        <taxon>Eurotiomycetidae</taxon>
        <taxon>Onygenales</taxon>
        <taxon>Ajellomycetaceae</taxon>
        <taxon>Blastomyces</taxon>
    </lineage>
</organism>
<dbReference type="Proteomes" id="UP000242791">
    <property type="component" value="Unassembled WGS sequence"/>
</dbReference>
<dbReference type="OrthoDB" id="6359816at2759"/>
<dbReference type="VEuPathDB" id="FungiDB:ACJ73_05889"/>
<gene>
    <name evidence="2" type="ORF">ACJ73_05889</name>
</gene>
<keyword evidence="3" id="KW-1185">Reference proteome</keyword>
<dbReference type="CDD" id="cd18186">
    <property type="entry name" value="BTB_POZ_ZBTB_KLHL-like"/>
    <property type="match status" value="1"/>
</dbReference>
<dbReference type="Gene3D" id="3.30.710.10">
    <property type="entry name" value="Potassium Channel Kv1.1, Chain A"/>
    <property type="match status" value="1"/>
</dbReference>
<proteinExistence type="predicted"/>
<comment type="caution">
    <text evidence="2">The sequence shown here is derived from an EMBL/GenBank/DDBJ whole genome shotgun (WGS) entry which is preliminary data.</text>
</comment>
<dbReference type="InterPro" id="IPR011333">
    <property type="entry name" value="SKP1/BTB/POZ_sf"/>
</dbReference>
<feature type="region of interest" description="Disordered" evidence="1">
    <location>
        <begin position="12"/>
        <end position="41"/>
    </location>
</feature>
<dbReference type="EMBL" id="LGTZ01000966">
    <property type="protein sequence ID" value="OJD22764.1"/>
    <property type="molecule type" value="Genomic_DNA"/>
</dbReference>
<feature type="compositionally biased region" description="Basic and acidic residues" evidence="1">
    <location>
        <begin position="27"/>
        <end position="41"/>
    </location>
</feature>
<evidence type="ECO:0000256" key="1">
    <source>
        <dbReference type="SAM" id="MobiDB-lite"/>
    </source>
</evidence>
<dbReference type="STRING" id="1658174.A0A1J9R422"/>
<protein>
    <recommendedName>
        <fullName evidence="4">BTB domain-containing protein</fullName>
    </recommendedName>
</protein>
<dbReference type="SUPFAM" id="SSF54695">
    <property type="entry name" value="POZ domain"/>
    <property type="match status" value="1"/>
</dbReference>
<name>A0A1J9R422_9EURO</name>
<sequence>MEASVFIKLQGKCSSDQVDAPETQPENENKADEKKNSRGRKLAERIAQLDQPPESLDFTKSDIDCEYKVHSSVICSRSWFFERAVRGRFAEATAKRAHLLEEDADSLELLISILYGFESTYSAELWPEGYEDIRGLLDGIDQTNHYTLPTEPSTTIDIEGSSDIPQENTGLRLLRLYSLLDRPCVIEVIQAVYRCETGNYTELVHRIFALVLDNVDLLMDNEDFYEMVVENGELGAKLLRHILLTNRIANSALGMHSSLTNLQDIWRNQIAAENSSPVG</sequence>
<accession>A0A1J9R422</accession>
<dbReference type="AlphaFoldDB" id="A0A1J9R422"/>
<reference evidence="2 3" key="1">
    <citation type="submission" date="2015-08" db="EMBL/GenBank/DDBJ databases">
        <title>Emmonsia species relationships and genome sequence.</title>
        <authorList>
            <person name="Cuomo C.A."/>
            <person name="Schwartz I.S."/>
            <person name="Kenyon C."/>
            <person name="De Hoog G.S."/>
            <person name="Govender N.P."/>
            <person name="Botha A."/>
            <person name="Moreno L."/>
            <person name="De Vries M."/>
            <person name="Munoz J.F."/>
            <person name="Stielow J.B."/>
        </authorList>
    </citation>
    <scope>NUCLEOTIDE SEQUENCE [LARGE SCALE GENOMIC DNA]</scope>
    <source>
        <strain evidence="2 3">EI222</strain>
    </source>
</reference>